<proteinExistence type="predicted"/>
<reference evidence="1" key="1">
    <citation type="submission" date="2021-06" db="EMBL/GenBank/DDBJ databases">
        <title>Parelaphostrongylus tenuis whole genome reference sequence.</title>
        <authorList>
            <person name="Garwood T.J."/>
            <person name="Larsen P.A."/>
            <person name="Fountain-Jones N.M."/>
            <person name="Garbe J.R."/>
            <person name="Macchietto M.G."/>
            <person name="Kania S.A."/>
            <person name="Gerhold R.W."/>
            <person name="Richards J.E."/>
            <person name="Wolf T.M."/>
        </authorList>
    </citation>
    <scope>NUCLEOTIDE SEQUENCE</scope>
    <source>
        <strain evidence="1">MNPRO001-30</strain>
        <tissue evidence="1">Meninges</tissue>
    </source>
</reference>
<dbReference type="EMBL" id="JAHQIW010005485">
    <property type="protein sequence ID" value="KAJ1366174.1"/>
    <property type="molecule type" value="Genomic_DNA"/>
</dbReference>
<evidence type="ECO:0000313" key="1">
    <source>
        <dbReference type="EMBL" id="KAJ1366174.1"/>
    </source>
</evidence>
<evidence type="ECO:0000313" key="2">
    <source>
        <dbReference type="Proteomes" id="UP001196413"/>
    </source>
</evidence>
<dbReference type="AlphaFoldDB" id="A0AAD5QYF4"/>
<comment type="caution">
    <text evidence="1">The sequence shown here is derived from an EMBL/GenBank/DDBJ whole genome shotgun (WGS) entry which is preliminary data.</text>
</comment>
<sequence>MGRKVVSIATSLSHTDSAVADLSSGINYIFCVIIRASHIFDSFYWRYQSYYLGTWCYTQYYTTENAARTWHSFHYLSPIRHTVLQRIGH</sequence>
<protein>
    <submittedName>
        <fullName evidence="1">Uncharacterized protein</fullName>
    </submittedName>
</protein>
<organism evidence="1 2">
    <name type="scientific">Parelaphostrongylus tenuis</name>
    <name type="common">Meningeal worm</name>
    <dbReference type="NCBI Taxonomy" id="148309"/>
    <lineage>
        <taxon>Eukaryota</taxon>
        <taxon>Metazoa</taxon>
        <taxon>Ecdysozoa</taxon>
        <taxon>Nematoda</taxon>
        <taxon>Chromadorea</taxon>
        <taxon>Rhabditida</taxon>
        <taxon>Rhabditina</taxon>
        <taxon>Rhabditomorpha</taxon>
        <taxon>Strongyloidea</taxon>
        <taxon>Metastrongylidae</taxon>
        <taxon>Parelaphostrongylus</taxon>
    </lineage>
</organism>
<dbReference type="Pfam" id="PF10323">
    <property type="entry name" value="7TM_GPCR_Srv"/>
    <property type="match status" value="1"/>
</dbReference>
<accession>A0AAD5QYF4</accession>
<dbReference type="Proteomes" id="UP001196413">
    <property type="component" value="Unassembled WGS sequence"/>
</dbReference>
<gene>
    <name evidence="1" type="ORF">KIN20_026776</name>
</gene>
<name>A0AAD5QYF4_PARTN</name>
<keyword evidence="2" id="KW-1185">Reference proteome</keyword>
<dbReference type="InterPro" id="IPR019426">
    <property type="entry name" value="7TM_GPCR_serpentine_rcpt_Srv"/>
</dbReference>